<dbReference type="GO" id="GO:0045724">
    <property type="term" value="P:positive regulation of cilium assembly"/>
    <property type="evidence" value="ECO:0007669"/>
    <property type="project" value="TreeGrafter"/>
</dbReference>
<evidence type="ECO:0000256" key="5">
    <source>
        <dbReference type="SAM" id="MobiDB-lite"/>
    </source>
</evidence>
<dbReference type="GO" id="GO:0032465">
    <property type="term" value="P:regulation of cytokinesis"/>
    <property type="evidence" value="ECO:0007669"/>
    <property type="project" value="TreeGrafter"/>
</dbReference>
<protein>
    <recommendedName>
        <fullName evidence="2">Endosome-associated-trafficking regulator 1</fullName>
    </recommendedName>
</protein>
<dbReference type="GO" id="GO:0005769">
    <property type="term" value="C:early endosome"/>
    <property type="evidence" value="ECO:0007669"/>
    <property type="project" value="TreeGrafter"/>
</dbReference>
<dbReference type="InterPro" id="IPR026757">
    <property type="entry name" value="ENTR1"/>
</dbReference>
<feature type="compositionally biased region" description="Acidic residues" evidence="5">
    <location>
        <begin position="42"/>
        <end position="60"/>
    </location>
</feature>
<name>A0A8C6U2S6_9GOBI</name>
<sequence length="291" mass="33323">MSGARSRHRTLIITDDEEESVKEEEQNPFSFKEFLRSKNLDSDPDQDPDQEQDQDQDQPDSDERPLEELEGQAWGRSWVSGGGVLSGSLAAEQEEEVTRFDSLLHEDDEDDDEDQSRRSYEGDDETSILDQPSSTSLLQVKQENQQLKKTIAELRQESVRNHSRAAQLSEELLQWRQREQQEALDLETMVQSVEHNLRVMTKRALKAEATVAKLRTELKQLQVQAEQVQAENVELRASESTMKQNALTASEKLQETASHAHHSVRRLLSEAESLKFVSELLRSIDRMSSVH</sequence>
<feature type="region of interest" description="Disordered" evidence="5">
    <location>
        <begin position="239"/>
        <end position="258"/>
    </location>
</feature>
<reference evidence="6" key="1">
    <citation type="submission" date="2025-08" db="UniProtKB">
        <authorList>
            <consortium name="Ensembl"/>
        </authorList>
    </citation>
    <scope>IDENTIFICATION</scope>
</reference>
<evidence type="ECO:0000256" key="2">
    <source>
        <dbReference type="ARBA" id="ARBA00016007"/>
    </source>
</evidence>
<accession>A0A8C6U2S6</accession>
<dbReference type="Ensembl" id="ENSNMLT00000032960.1">
    <property type="protein sequence ID" value="ENSNMLP00000029549.1"/>
    <property type="gene ID" value="ENSNMLG00000018691.1"/>
</dbReference>
<organism evidence="6 7">
    <name type="scientific">Neogobius melanostomus</name>
    <name type="common">round goby</name>
    <dbReference type="NCBI Taxonomy" id="47308"/>
    <lineage>
        <taxon>Eukaryota</taxon>
        <taxon>Metazoa</taxon>
        <taxon>Chordata</taxon>
        <taxon>Craniata</taxon>
        <taxon>Vertebrata</taxon>
        <taxon>Euteleostomi</taxon>
        <taxon>Actinopterygii</taxon>
        <taxon>Neopterygii</taxon>
        <taxon>Teleostei</taxon>
        <taxon>Neoteleostei</taxon>
        <taxon>Acanthomorphata</taxon>
        <taxon>Gobiaria</taxon>
        <taxon>Gobiiformes</taxon>
        <taxon>Gobioidei</taxon>
        <taxon>Gobiidae</taxon>
        <taxon>Benthophilinae</taxon>
        <taxon>Neogobiini</taxon>
        <taxon>Neogobius</taxon>
    </lineage>
</organism>
<dbReference type="GO" id="GO:0030496">
    <property type="term" value="C:midbody"/>
    <property type="evidence" value="ECO:0007669"/>
    <property type="project" value="TreeGrafter"/>
</dbReference>
<feature type="compositionally biased region" description="Polar residues" evidence="5">
    <location>
        <begin position="239"/>
        <end position="248"/>
    </location>
</feature>
<evidence type="ECO:0000313" key="6">
    <source>
        <dbReference type="Ensembl" id="ENSNMLP00000029549.1"/>
    </source>
</evidence>
<evidence type="ECO:0000313" key="7">
    <source>
        <dbReference type="Proteomes" id="UP000694523"/>
    </source>
</evidence>
<dbReference type="GO" id="GO:1903566">
    <property type="term" value="P:positive regulation of protein localization to cilium"/>
    <property type="evidence" value="ECO:0007669"/>
    <property type="project" value="TreeGrafter"/>
</dbReference>
<keyword evidence="7" id="KW-1185">Reference proteome</keyword>
<feature type="coiled-coil region" evidence="4">
    <location>
        <begin position="137"/>
        <end position="238"/>
    </location>
</feature>
<evidence type="ECO:0000256" key="4">
    <source>
        <dbReference type="SAM" id="Coils"/>
    </source>
</evidence>
<evidence type="ECO:0000256" key="1">
    <source>
        <dbReference type="ARBA" id="ARBA00007791"/>
    </source>
</evidence>
<feature type="compositionally biased region" description="Basic residues" evidence="5">
    <location>
        <begin position="1"/>
        <end position="10"/>
    </location>
</feature>
<dbReference type="GO" id="GO:0005813">
    <property type="term" value="C:centrosome"/>
    <property type="evidence" value="ECO:0007669"/>
    <property type="project" value="TreeGrafter"/>
</dbReference>
<proteinExistence type="inferred from homology"/>
<dbReference type="GO" id="GO:0036064">
    <property type="term" value="C:ciliary basal body"/>
    <property type="evidence" value="ECO:0007669"/>
    <property type="project" value="TreeGrafter"/>
</dbReference>
<feature type="region of interest" description="Disordered" evidence="5">
    <location>
        <begin position="1"/>
        <end position="135"/>
    </location>
</feature>
<evidence type="ECO:0000256" key="3">
    <source>
        <dbReference type="ARBA" id="ARBA00023054"/>
    </source>
</evidence>
<dbReference type="AlphaFoldDB" id="A0A8C6U2S6"/>
<reference evidence="6" key="2">
    <citation type="submission" date="2025-09" db="UniProtKB">
        <authorList>
            <consortium name="Ensembl"/>
        </authorList>
    </citation>
    <scope>IDENTIFICATION</scope>
</reference>
<dbReference type="Proteomes" id="UP000694523">
    <property type="component" value="Unplaced"/>
</dbReference>
<dbReference type="GO" id="GO:0055037">
    <property type="term" value="C:recycling endosome"/>
    <property type="evidence" value="ECO:0007669"/>
    <property type="project" value="TreeGrafter"/>
</dbReference>
<feature type="compositionally biased region" description="Basic and acidic residues" evidence="5">
    <location>
        <begin position="96"/>
        <end position="105"/>
    </location>
</feature>
<comment type="similarity">
    <text evidence="1">Belongs to the ENTR1 family.</text>
</comment>
<dbReference type="PANTHER" id="PTHR31259:SF3">
    <property type="entry name" value="ENDOSOME-ASSOCIATED-TRAFFICKING REGULATOR 1"/>
    <property type="match status" value="1"/>
</dbReference>
<dbReference type="PANTHER" id="PTHR31259">
    <property type="entry name" value="ENDOSOME-ASSOCIATED TRAFFICKING REGULATOR 1"/>
    <property type="match status" value="1"/>
</dbReference>
<keyword evidence="3 4" id="KW-0175">Coiled coil</keyword>